<comment type="caution">
    <text evidence="1">The sequence shown here is derived from an EMBL/GenBank/DDBJ whole genome shotgun (WGS) entry which is preliminary data.</text>
</comment>
<dbReference type="EMBL" id="VSSQ01000318">
    <property type="protein sequence ID" value="MPL91036.1"/>
    <property type="molecule type" value="Genomic_DNA"/>
</dbReference>
<protein>
    <submittedName>
        <fullName evidence="1">Uncharacterized protein</fullName>
    </submittedName>
</protein>
<proteinExistence type="predicted"/>
<name>A0A644VIA0_9ZZZZ</name>
<organism evidence="1">
    <name type="scientific">bioreactor metagenome</name>
    <dbReference type="NCBI Taxonomy" id="1076179"/>
    <lineage>
        <taxon>unclassified sequences</taxon>
        <taxon>metagenomes</taxon>
        <taxon>ecological metagenomes</taxon>
    </lineage>
</organism>
<dbReference type="AlphaFoldDB" id="A0A644VIA0"/>
<sequence length="174" mass="19296">MKKAFSLLLFVVTFFFVSCDFSGESNYTPGIFFLQSPIKNSKDTIRVGIAGEQDLLLLDTIQVGDTVRFVMRMEAYANRLTALSLKHTPANAAKIILPPVENLDSTFNSNSDYDKGDFYLDPLYSSLFMVFSYVALEPGNDARLEMTVVSDAKFDGGGYGSNYAILKLKTPIKP</sequence>
<evidence type="ECO:0000313" key="1">
    <source>
        <dbReference type="EMBL" id="MPL91036.1"/>
    </source>
</evidence>
<reference evidence="1" key="1">
    <citation type="submission" date="2019-08" db="EMBL/GenBank/DDBJ databases">
        <authorList>
            <person name="Kucharzyk K."/>
            <person name="Murdoch R.W."/>
            <person name="Higgins S."/>
            <person name="Loffler F."/>
        </authorList>
    </citation>
    <scope>NUCLEOTIDE SEQUENCE</scope>
</reference>
<gene>
    <name evidence="1" type="ORF">SDC9_37097</name>
</gene>
<accession>A0A644VIA0</accession>
<dbReference type="PROSITE" id="PS51257">
    <property type="entry name" value="PROKAR_LIPOPROTEIN"/>
    <property type="match status" value="1"/>
</dbReference>